<evidence type="ECO:0000313" key="2">
    <source>
        <dbReference type="EMBL" id="WLR43225.1"/>
    </source>
</evidence>
<dbReference type="Proteomes" id="UP001197974">
    <property type="component" value="Chromosome"/>
</dbReference>
<organism evidence="2 3">
    <name type="scientific">Bacillus carboniphilus</name>
    <dbReference type="NCBI Taxonomy" id="86663"/>
    <lineage>
        <taxon>Bacteria</taxon>
        <taxon>Bacillati</taxon>
        <taxon>Bacillota</taxon>
        <taxon>Bacilli</taxon>
        <taxon>Bacillales</taxon>
        <taxon>Bacillaceae</taxon>
        <taxon>Bacillus</taxon>
    </lineage>
</organism>
<keyword evidence="2" id="KW-0255">Endonuclease</keyword>
<dbReference type="RefSeq" id="WP_226543436.1">
    <property type="nucleotide sequence ID" value="NZ_CP129013.1"/>
</dbReference>
<name>A0ABY9JV08_9BACI</name>
<proteinExistence type="predicted"/>
<accession>A0ABY9JV08</accession>
<feature type="coiled-coil region" evidence="1">
    <location>
        <begin position="55"/>
        <end position="82"/>
    </location>
</feature>
<dbReference type="GO" id="GO:0004519">
    <property type="term" value="F:endonuclease activity"/>
    <property type="evidence" value="ECO:0007669"/>
    <property type="project" value="UniProtKB-KW"/>
</dbReference>
<dbReference type="Pfam" id="PF12639">
    <property type="entry name" value="Colicin-DNase"/>
    <property type="match status" value="1"/>
</dbReference>
<reference evidence="2 3" key="1">
    <citation type="submission" date="2023-06" db="EMBL/GenBank/DDBJ databases">
        <title>Five Gram-positive bacteria isolated from mangrove sediments in Shenzhen, Guangdong, China.</title>
        <authorList>
            <person name="Yu S."/>
            <person name="Zheng W."/>
            <person name="Huang Y."/>
        </authorList>
    </citation>
    <scope>NUCLEOTIDE SEQUENCE [LARGE SCALE GENOMIC DNA]</scope>
    <source>
        <strain evidence="2 3">SaN35-3</strain>
    </source>
</reference>
<protein>
    <submittedName>
        <fullName evidence="2">HNH endonuclease</fullName>
    </submittedName>
</protein>
<evidence type="ECO:0000256" key="1">
    <source>
        <dbReference type="SAM" id="Coils"/>
    </source>
</evidence>
<evidence type="ECO:0000313" key="3">
    <source>
        <dbReference type="Proteomes" id="UP001197974"/>
    </source>
</evidence>
<sequence>MARDLKINYGVLDGIIEQLHVYKRALDNMESSLQTISQFAKQNQGKSVDSWIDRIEESKEYIKGYQDQIENLLNLFESYVEDTTSYISPLSRNAMMRIDRDDIWVNLLQIEKGITRNVLKAKNIAESQPFYSILDEPTESEIKKSNSNKAKLSSIRNEIKATETFLSKRMDELWELYDTKVKRFENVDDDYKSKASKVKNQYTDFFEGVWDGLEANVKADVDFIRGLSNGLYELAKGLYTIVEDAGIIYLSQAIPDFVEPEILKSSANQRIDKYTASLQQIIEDPMGAVESIGQSFSDTYEEEGIAYVTGGAVPSFIPYAGQLEKITKVGKLGNAIDGKKPVPDEIKTKVKDLVGNHPAFQGVRKGTIQFIKDVKDGSIIFIDGVRGGVQRLTNPDSNFAYAFSGARNVLNSQTIQNKINAVLFKLGVKSRVDEVIKNDYDADGNLVNRSVVPKGYSSVDDFLSKVDNNTIKEYGYKNVVEFKEVVALVDKHLNESPKSNIINKKLAGGTHPSGVEFDVLGFPIFKGENLKYTLNLDEKFYHMKDTPQFEECTRVLKDAIIKGEVSKSIFTKVQLDQIMNEKARISGLTWHHHQVSGRMQLVVKEIHVSVGHLGGNTLWGEGIR</sequence>
<gene>
    <name evidence="2" type="ORF">LC087_03240</name>
</gene>
<keyword evidence="2" id="KW-0378">Hydrolase</keyword>
<keyword evidence="1" id="KW-0175">Coiled coil</keyword>
<keyword evidence="3" id="KW-1185">Reference proteome</keyword>
<dbReference type="EMBL" id="CP129013">
    <property type="protein sequence ID" value="WLR43225.1"/>
    <property type="molecule type" value="Genomic_DNA"/>
</dbReference>
<keyword evidence="2" id="KW-0540">Nuclease</keyword>